<gene>
    <name evidence="4" type="ORF">SMRZ_LOCUS7522</name>
</gene>
<keyword evidence="5" id="KW-1185">Reference proteome</keyword>
<dbReference type="Gene3D" id="1.25.40.1040">
    <property type="match status" value="2"/>
</dbReference>
<evidence type="ECO:0000313" key="4">
    <source>
        <dbReference type="EMBL" id="VDO76772.1"/>
    </source>
</evidence>
<evidence type="ECO:0000313" key="5">
    <source>
        <dbReference type="Proteomes" id="UP000277204"/>
    </source>
</evidence>
<keyword evidence="2" id="KW-0802">TPR repeat</keyword>
<evidence type="ECO:0000256" key="3">
    <source>
        <dbReference type="SAM" id="MobiDB-lite"/>
    </source>
</evidence>
<proteinExistence type="predicted"/>
<feature type="region of interest" description="Disordered" evidence="3">
    <location>
        <begin position="409"/>
        <end position="479"/>
    </location>
</feature>
<reference evidence="4 5" key="1">
    <citation type="submission" date="2018-11" db="EMBL/GenBank/DDBJ databases">
        <authorList>
            <consortium name="Pathogen Informatics"/>
        </authorList>
    </citation>
    <scope>NUCLEOTIDE SEQUENCE [LARGE SCALE GENOMIC DNA]</scope>
    <source>
        <strain evidence="4 5">Zambia</strain>
    </source>
</reference>
<dbReference type="Proteomes" id="UP000277204">
    <property type="component" value="Unassembled WGS sequence"/>
</dbReference>
<protein>
    <submittedName>
        <fullName evidence="4">Uncharacterized protein</fullName>
    </submittedName>
</protein>
<accession>A0A3P8BXW4</accession>
<evidence type="ECO:0000256" key="2">
    <source>
        <dbReference type="ARBA" id="ARBA00022803"/>
    </source>
</evidence>
<dbReference type="EMBL" id="UZAI01003052">
    <property type="protein sequence ID" value="VDO76772.1"/>
    <property type="molecule type" value="Genomic_DNA"/>
</dbReference>
<evidence type="ECO:0000256" key="1">
    <source>
        <dbReference type="ARBA" id="ARBA00022737"/>
    </source>
</evidence>
<dbReference type="PANTHER" id="PTHR22767:SF2">
    <property type="entry name" value="N(ALPHA)-ACETYLTRANSFERASE 15_16, ISOFORM A"/>
    <property type="match status" value="1"/>
</dbReference>
<dbReference type="InterPro" id="IPR021183">
    <property type="entry name" value="NatA_aux_su"/>
</dbReference>
<name>A0A3P8BXW4_9TREM</name>
<sequence>MAMKGILLNCLGKKDEAREYVKRGLKANITSFVLRRSDKVLLASFKDIRYKLLLLRPSQKASWIGYALIHHLLGNYEIALTVINEFKKGQSEIPQFDYEHSELLLYQAMIMLEAGKEHAALEHLNQYSNEIVDKISLLEMKGRLLLLSYLFLAQLHLKLGQYEEAIECSWSLIDRNQENSLYLELLAQANTALVSGITDANTETTKKTYESVIARDEFLQRLDAYLKPYIRKGVPPLFIQLVGLLNDSEKLSAFESLLTKYRNGMSAIGSLDAQESNEKEAPTTDVWLNYLLAQYYNFKRRYQGNTSPKEYLSEMQCMWFLLDNARALKEMGRLGDALKLCHEVQQHYRNILDDQLDFHSYCLRKVTLRSYVETLRLEDRLRDHQSYFDTAQLAVEIYLQLYSQPLDSIDESPHGENDGMSSSEAKKLRNKQRKAAKRAEAEAARARAEQERREQAARSRQPASEEANADNPSIGENDLDANLLARPEDPLEEASKFLLPLLDLSPKIIEAYCLAFEVYERKRKFLLMLKWISRGLQLTNSRDNPWFHECCVRFLLQLHSRGKSDDVVGKVLTSEVPKLFSEWPENISFVQEYNKRFNHRNQDTYPHVFRYTLCQCLIDPQHRDNYLSKIPLPNDNFKGVTWQECRTCLDILRRGQWTLLGRCDPSVIEKYRSACNEYFPMANAFLTTSQIDILRQNMIEAANSSAISGVFLTPNDKDQLSELNTDHESKLSNEFSRLTTEPMVNGDLKDSTSWIPQSCKQVTVTNKATDIVV</sequence>
<dbReference type="SUPFAM" id="SSF48452">
    <property type="entry name" value="TPR-like"/>
    <property type="match status" value="1"/>
</dbReference>
<feature type="compositionally biased region" description="Basic and acidic residues" evidence="3">
    <location>
        <begin position="437"/>
        <end position="457"/>
    </location>
</feature>
<dbReference type="InterPro" id="IPR011990">
    <property type="entry name" value="TPR-like_helical_dom_sf"/>
</dbReference>
<dbReference type="GO" id="GO:0031415">
    <property type="term" value="C:NatA complex"/>
    <property type="evidence" value="ECO:0007669"/>
    <property type="project" value="TreeGrafter"/>
</dbReference>
<keyword evidence="1" id="KW-0677">Repeat</keyword>
<dbReference type="PANTHER" id="PTHR22767">
    <property type="entry name" value="N-TERMINAL ACETYLTRANSFERASE-RELATED"/>
    <property type="match status" value="1"/>
</dbReference>
<dbReference type="Pfam" id="PF12569">
    <property type="entry name" value="NatA_aux_su"/>
    <property type="match status" value="2"/>
</dbReference>
<organism evidence="4 5">
    <name type="scientific">Schistosoma margrebowiei</name>
    <dbReference type="NCBI Taxonomy" id="48269"/>
    <lineage>
        <taxon>Eukaryota</taxon>
        <taxon>Metazoa</taxon>
        <taxon>Spiralia</taxon>
        <taxon>Lophotrochozoa</taxon>
        <taxon>Platyhelminthes</taxon>
        <taxon>Trematoda</taxon>
        <taxon>Digenea</taxon>
        <taxon>Strigeidida</taxon>
        <taxon>Schistosomatoidea</taxon>
        <taxon>Schistosomatidae</taxon>
        <taxon>Schistosoma</taxon>
    </lineage>
</organism>
<dbReference type="AlphaFoldDB" id="A0A3P8BXW4"/>
<dbReference type="Gene3D" id="1.25.40.1010">
    <property type="match status" value="1"/>
</dbReference>